<reference evidence="7 8" key="1">
    <citation type="journal article" date="2020" name="IScience">
        <title>Genome Sequencing of the Endangered Kingdonia uniflora (Circaeasteraceae, Ranunculales) Reveals Potential Mechanisms of Evolutionary Specialization.</title>
        <authorList>
            <person name="Sun Y."/>
            <person name="Deng T."/>
            <person name="Zhang A."/>
            <person name="Moore M.J."/>
            <person name="Landis J.B."/>
            <person name="Lin N."/>
            <person name="Zhang H."/>
            <person name="Zhang X."/>
            <person name="Huang J."/>
            <person name="Zhang X."/>
            <person name="Sun H."/>
            <person name="Wang H."/>
        </authorList>
    </citation>
    <scope>NUCLEOTIDE SEQUENCE [LARGE SCALE GENOMIC DNA]</scope>
    <source>
        <strain evidence="7">TB1705</strain>
        <tissue evidence="7">Leaf</tissue>
    </source>
</reference>
<evidence type="ECO:0000313" key="7">
    <source>
        <dbReference type="EMBL" id="KAF6141163.1"/>
    </source>
</evidence>
<keyword evidence="4" id="KW-1133">Transmembrane helix</keyword>
<keyword evidence="3" id="KW-0813">Transport</keyword>
<keyword evidence="3" id="KW-0029">Amino-acid transport</keyword>
<name>A0A7J7LEW4_9MAGN</name>
<organism evidence="7 8">
    <name type="scientific">Kingdonia uniflora</name>
    <dbReference type="NCBI Taxonomy" id="39325"/>
    <lineage>
        <taxon>Eukaryota</taxon>
        <taxon>Viridiplantae</taxon>
        <taxon>Streptophyta</taxon>
        <taxon>Embryophyta</taxon>
        <taxon>Tracheophyta</taxon>
        <taxon>Spermatophyta</taxon>
        <taxon>Magnoliopsida</taxon>
        <taxon>Ranunculales</taxon>
        <taxon>Circaeasteraceae</taxon>
        <taxon>Kingdonia</taxon>
    </lineage>
</organism>
<dbReference type="AlphaFoldDB" id="A0A7J7LEW4"/>
<dbReference type="GO" id="GO:0016020">
    <property type="term" value="C:membrane"/>
    <property type="evidence" value="ECO:0007669"/>
    <property type="project" value="UniProtKB-SubCell"/>
</dbReference>
<keyword evidence="5" id="KW-0472">Membrane</keyword>
<comment type="caution">
    <text evidence="7">The sequence shown here is derived from an EMBL/GenBank/DDBJ whole genome shotgun (WGS) entry which is preliminary data.</text>
</comment>
<proteinExistence type="predicted"/>
<evidence type="ECO:0000256" key="5">
    <source>
        <dbReference type="ARBA" id="ARBA00023136"/>
    </source>
</evidence>
<dbReference type="EMBL" id="JACGCM010002331">
    <property type="protein sequence ID" value="KAF6141163.1"/>
    <property type="molecule type" value="Genomic_DNA"/>
</dbReference>
<gene>
    <name evidence="7" type="ORF">GIB67_018253</name>
</gene>
<evidence type="ECO:0000313" key="8">
    <source>
        <dbReference type="Proteomes" id="UP000541444"/>
    </source>
</evidence>
<sequence>MGIIGVDDSKAATDTKSIKEKAIDDWLPITSSMNAKWWHSTFHNVTAMVGAGVPSLPHAMSNLGWGLFADDFWGVGNGNHGVSRDDFFVDDLLNFSNGELEEEEDLSIINFRFRHSYSLPLT</sequence>
<evidence type="ECO:0000256" key="1">
    <source>
        <dbReference type="ARBA" id="ARBA00004370"/>
    </source>
</evidence>
<evidence type="ECO:0000256" key="2">
    <source>
        <dbReference type="ARBA" id="ARBA00022692"/>
    </source>
</evidence>
<evidence type="ECO:0000256" key="4">
    <source>
        <dbReference type="ARBA" id="ARBA00022989"/>
    </source>
</evidence>
<accession>A0A7J7LEW4</accession>
<keyword evidence="2" id="KW-0812">Transmembrane</keyword>
<dbReference type="Proteomes" id="UP000541444">
    <property type="component" value="Unassembled WGS sequence"/>
</dbReference>
<dbReference type="InterPro" id="IPR013057">
    <property type="entry name" value="AA_transpt_TM"/>
</dbReference>
<dbReference type="OrthoDB" id="28208at2759"/>
<dbReference type="GO" id="GO:0006865">
    <property type="term" value="P:amino acid transport"/>
    <property type="evidence" value="ECO:0007669"/>
    <property type="project" value="UniProtKB-KW"/>
</dbReference>
<dbReference type="Pfam" id="PF01490">
    <property type="entry name" value="Aa_trans"/>
    <property type="match status" value="1"/>
</dbReference>
<protein>
    <recommendedName>
        <fullName evidence="6">Amino acid transporter transmembrane domain-containing protein</fullName>
    </recommendedName>
</protein>
<keyword evidence="8" id="KW-1185">Reference proteome</keyword>
<evidence type="ECO:0000256" key="3">
    <source>
        <dbReference type="ARBA" id="ARBA00022970"/>
    </source>
</evidence>
<comment type="subcellular location">
    <subcellularLocation>
        <location evidence="1">Membrane</location>
    </subcellularLocation>
</comment>
<feature type="domain" description="Amino acid transporter transmembrane" evidence="6">
    <location>
        <begin position="34"/>
        <end position="67"/>
    </location>
</feature>
<evidence type="ECO:0000259" key="6">
    <source>
        <dbReference type="Pfam" id="PF01490"/>
    </source>
</evidence>